<protein>
    <submittedName>
        <fullName evidence="2">Uncharacterized protein</fullName>
    </submittedName>
</protein>
<evidence type="ECO:0000313" key="3">
    <source>
        <dbReference type="Proteomes" id="UP000636800"/>
    </source>
</evidence>
<evidence type="ECO:0000313" key="2">
    <source>
        <dbReference type="EMBL" id="KAG0447651.1"/>
    </source>
</evidence>
<evidence type="ECO:0000256" key="1">
    <source>
        <dbReference type="SAM" id="MobiDB-lite"/>
    </source>
</evidence>
<reference evidence="2 3" key="1">
    <citation type="journal article" date="2020" name="Nat. Food">
        <title>A phased Vanilla planifolia genome enables genetic improvement of flavour and production.</title>
        <authorList>
            <person name="Hasing T."/>
            <person name="Tang H."/>
            <person name="Brym M."/>
            <person name="Khazi F."/>
            <person name="Huang T."/>
            <person name="Chambers A.H."/>
        </authorList>
    </citation>
    <scope>NUCLEOTIDE SEQUENCE [LARGE SCALE GENOMIC DNA]</scope>
    <source>
        <tissue evidence="2">Leaf</tissue>
    </source>
</reference>
<dbReference type="EMBL" id="JADCNL010000440">
    <property type="protein sequence ID" value="KAG0447651.1"/>
    <property type="molecule type" value="Genomic_DNA"/>
</dbReference>
<accession>A0A835P6C7</accession>
<gene>
    <name evidence="2" type="ORF">HPP92_028238</name>
</gene>
<sequence>MPSKFSVLQAEEIAAIGNEEKPKEETINTSQPETKAEDKAEENTPVVDA</sequence>
<proteinExistence type="predicted"/>
<dbReference type="Proteomes" id="UP000636800">
    <property type="component" value="Unassembled WGS sequence"/>
</dbReference>
<feature type="region of interest" description="Disordered" evidence="1">
    <location>
        <begin position="13"/>
        <end position="49"/>
    </location>
</feature>
<name>A0A835P6C7_VANPL</name>
<keyword evidence="3" id="KW-1185">Reference proteome</keyword>
<dbReference type="AlphaFoldDB" id="A0A835P6C7"/>
<comment type="caution">
    <text evidence="2">The sequence shown here is derived from an EMBL/GenBank/DDBJ whole genome shotgun (WGS) entry which is preliminary data.</text>
</comment>
<organism evidence="2 3">
    <name type="scientific">Vanilla planifolia</name>
    <name type="common">Vanilla</name>
    <dbReference type="NCBI Taxonomy" id="51239"/>
    <lineage>
        <taxon>Eukaryota</taxon>
        <taxon>Viridiplantae</taxon>
        <taxon>Streptophyta</taxon>
        <taxon>Embryophyta</taxon>
        <taxon>Tracheophyta</taxon>
        <taxon>Spermatophyta</taxon>
        <taxon>Magnoliopsida</taxon>
        <taxon>Liliopsida</taxon>
        <taxon>Asparagales</taxon>
        <taxon>Orchidaceae</taxon>
        <taxon>Vanilloideae</taxon>
        <taxon>Vanilleae</taxon>
        <taxon>Vanilla</taxon>
    </lineage>
</organism>